<keyword evidence="2" id="KW-0732">Signal</keyword>
<feature type="compositionally biased region" description="Low complexity" evidence="1">
    <location>
        <begin position="33"/>
        <end position="45"/>
    </location>
</feature>
<evidence type="ECO:0000313" key="3">
    <source>
        <dbReference type="EMBL" id="CAE0465791.1"/>
    </source>
</evidence>
<feature type="region of interest" description="Disordered" evidence="1">
    <location>
        <begin position="33"/>
        <end position="55"/>
    </location>
</feature>
<evidence type="ECO:0000256" key="1">
    <source>
        <dbReference type="SAM" id="MobiDB-lite"/>
    </source>
</evidence>
<accession>A0A7S3Q511</accession>
<feature type="signal peptide" evidence="2">
    <location>
        <begin position="1"/>
        <end position="17"/>
    </location>
</feature>
<feature type="chain" id="PRO_5031326979" evidence="2">
    <location>
        <begin position="18"/>
        <end position="291"/>
    </location>
</feature>
<name>A0A7S3Q511_9STRA</name>
<sequence>MKFSSLIALTALASASAFAPLPIATSTQINGSQSQSLYSSTSNNLGPSDGKSVGVTSKTSEWEISQISPNVQIQGQTRHTWNMADASKEVVQVALHSNGRPIQADLQVWIGPDWTPVTIHAKSEDGSQYPIQTLIGTRNKAANLEVMNTGPYTMPIKAAVSYAIDPLANARDDLANDDQVEGQYMEGGSIHNLAFAPNINQLQILLKTEGKQLNARVELLNGPSNVKASLEVFTNNGALNSLFVVFDTPGAGNAIVVKNLAPLEYPCEMYAKASEVETVNSDGDGGVNWGQ</sequence>
<evidence type="ECO:0000256" key="2">
    <source>
        <dbReference type="SAM" id="SignalP"/>
    </source>
</evidence>
<dbReference type="EMBL" id="HBIO01013733">
    <property type="protein sequence ID" value="CAE0465791.1"/>
    <property type="molecule type" value="Transcribed_RNA"/>
</dbReference>
<reference evidence="3" key="1">
    <citation type="submission" date="2021-01" db="EMBL/GenBank/DDBJ databases">
        <authorList>
            <person name="Corre E."/>
            <person name="Pelletier E."/>
            <person name="Niang G."/>
            <person name="Scheremetjew M."/>
            <person name="Finn R."/>
            <person name="Kale V."/>
            <person name="Holt S."/>
            <person name="Cochrane G."/>
            <person name="Meng A."/>
            <person name="Brown T."/>
            <person name="Cohen L."/>
        </authorList>
    </citation>
    <scope>NUCLEOTIDE SEQUENCE</scope>
    <source>
        <strain evidence="3">MM31A-1</strain>
    </source>
</reference>
<gene>
    <name evidence="3" type="ORF">CDEB00056_LOCUS10632</name>
</gene>
<dbReference type="InterPro" id="IPR057491">
    <property type="entry name" value="DiatomPyrShell"/>
</dbReference>
<protein>
    <submittedName>
        <fullName evidence="3">Uncharacterized protein</fullName>
    </submittedName>
</protein>
<dbReference type="Pfam" id="PF25192">
    <property type="entry name" value="DiatomPyrShell"/>
    <property type="match status" value="1"/>
</dbReference>
<organism evidence="3">
    <name type="scientific">Chaetoceros debilis</name>
    <dbReference type="NCBI Taxonomy" id="122233"/>
    <lineage>
        <taxon>Eukaryota</taxon>
        <taxon>Sar</taxon>
        <taxon>Stramenopiles</taxon>
        <taxon>Ochrophyta</taxon>
        <taxon>Bacillariophyta</taxon>
        <taxon>Coscinodiscophyceae</taxon>
        <taxon>Chaetocerotophycidae</taxon>
        <taxon>Chaetocerotales</taxon>
        <taxon>Chaetocerotaceae</taxon>
        <taxon>Chaetoceros</taxon>
    </lineage>
</organism>
<proteinExistence type="predicted"/>
<dbReference type="AlphaFoldDB" id="A0A7S3Q511"/>